<feature type="site" description="Cleavage (non-hydrolytic); by autocatalysis" evidence="11">
    <location>
        <begin position="186"/>
        <end position="187"/>
    </location>
</feature>
<reference evidence="13" key="1">
    <citation type="submission" date="2022-10" db="EMBL/GenBank/DDBJ databases">
        <authorList>
            <person name="Yu W.X."/>
        </authorList>
    </citation>
    <scope>NUCLEOTIDE SEQUENCE</scope>
    <source>
        <strain evidence="13">D04</strain>
    </source>
</reference>
<keyword evidence="7 11" id="KW-0594">Phospholipid biosynthesis</keyword>
<dbReference type="PANTHER" id="PTHR35809">
    <property type="entry name" value="ARCHAETIDYLSERINE DECARBOXYLASE PROENZYME-RELATED"/>
    <property type="match status" value="1"/>
</dbReference>
<evidence type="ECO:0000256" key="5">
    <source>
        <dbReference type="ARBA" id="ARBA00023136"/>
    </source>
</evidence>
<comment type="pathway">
    <text evidence="11">Phospholipid metabolism; phosphatidylethanolamine biosynthesis; phosphatidylethanolamine from CDP-diacylglycerol: step 2/2.</text>
</comment>
<evidence type="ECO:0000256" key="9">
    <source>
        <dbReference type="ARBA" id="ARBA00023264"/>
    </source>
</evidence>
<comment type="caution">
    <text evidence="13">The sequence shown here is derived from an EMBL/GenBank/DDBJ whole genome shotgun (WGS) entry which is preliminary data.</text>
</comment>
<feature type="transmembrane region" description="Helical" evidence="12">
    <location>
        <begin position="12"/>
        <end position="30"/>
    </location>
</feature>
<keyword evidence="12" id="KW-1133">Transmembrane helix</keyword>
<keyword evidence="6 11" id="KW-0865">Zymogen</keyword>
<evidence type="ECO:0000256" key="1">
    <source>
        <dbReference type="ARBA" id="ARBA00022475"/>
    </source>
</evidence>
<dbReference type="EMBL" id="JAPDPI010000009">
    <property type="protein sequence ID" value="MCW3805278.1"/>
    <property type="molecule type" value="Genomic_DNA"/>
</dbReference>
<dbReference type="PANTHER" id="PTHR35809:SF1">
    <property type="entry name" value="ARCHAETIDYLSERINE DECARBOXYLASE PROENZYME-RELATED"/>
    <property type="match status" value="1"/>
</dbReference>
<evidence type="ECO:0000256" key="2">
    <source>
        <dbReference type="ARBA" id="ARBA00022516"/>
    </source>
</evidence>
<evidence type="ECO:0000256" key="12">
    <source>
        <dbReference type="SAM" id="Phobius"/>
    </source>
</evidence>
<evidence type="ECO:0000256" key="6">
    <source>
        <dbReference type="ARBA" id="ARBA00023145"/>
    </source>
</evidence>
<dbReference type="InterPro" id="IPR003817">
    <property type="entry name" value="PS_Dcarbxylase"/>
</dbReference>
<dbReference type="Proteomes" id="UP001207408">
    <property type="component" value="Unassembled WGS sequence"/>
</dbReference>
<feature type="modified residue" description="Pyruvic acid (Ser); by autocatalysis" evidence="11">
    <location>
        <position position="187"/>
    </location>
</feature>
<accession>A0AAE3MCA2</accession>
<dbReference type="NCBIfam" id="NF003685">
    <property type="entry name" value="PRK05305.2-5"/>
    <property type="match status" value="1"/>
</dbReference>
<dbReference type="RefSeq" id="WP_301198600.1">
    <property type="nucleotide sequence ID" value="NZ_JAPDPI010000009.1"/>
</dbReference>
<keyword evidence="10 11" id="KW-0670">Pyruvate</keyword>
<keyword evidence="5 11" id="KW-0472">Membrane</keyword>
<dbReference type="EC" id="4.1.1.65" evidence="11"/>
<dbReference type="NCBIfam" id="NF003678">
    <property type="entry name" value="PRK05305.1-2"/>
    <property type="match status" value="1"/>
</dbReference>
<comment type="subcellular location">
    <subcellularLocation>
        <location evidence="11">Cell membrane</location>
        <topology evidence="11">Peripheral membrane protein</topology>
    </subcellularLocation>
</comment>
<keyword evidence="2 11" id="KW-0444">Lipid biosynthesis</keyword>
<dbReference type="GO" id="GO:0006646">
    <property type="term" value="P:phosphatidylethanolamine biosynthetic process"/>
    <property type="evidence" value="ECO:0007669"/>
    <property type="project" value="UniProtKB-UniRule"/>
</dbReference>
<evidence type="ECO:0000256" key="4">
    <source>
        <dbReference type="ARBA" id="ARBA00023098"/>
    </source>
</evidence>
<dbReference type="Pfam" id="PF02666">
    <property type="entry name" value="PS_Dcarbxylase"/>
    <property type="match status" value="1"/>
</dbReference>
<evidence type="ECO:0000256" key="11">
    <source>
        <dbReference type="HAMAP-Rule" id="MF_00664"/>
    </source>
</evidence>
<dbReference type="GO" id="GO:0004609">
    <property type="term" value="F:phosphatidylserine decarboxylase activity"/>
    <property type="evidence" value="ECO:0007669"/>
    <property type="project" value="UniProtKB-UniRule"/>
</dbReference>
<gene>
    <name evidence="11" type="primary">psd</name>
    <name evidence="13" type="ORF">OM074_06540</name>
</gene>
<dbReference type="InterPro" id="IPR033175">
    <property type="entry name" value="PSD-A"/>
</dbReference>
<keyword evidence="12" id="KW-0812">Transmembrane</keyword>
<evidence type="ECO:0000256" key="10">
    <source>
        <dbReference type="ARBA" id="ARBA00023317"/>
    </source>
</evidence>
<keyword evidence="3 11" id="KW-0210">Decarboxylase</keyword>
<name>A0AAE3MCA2_9BACT</name>
<keyword evidence="4 11" id="KW-0443">Lipid metabolism</keyword>
<protein>
    <recommendedName>
        <fullName evidence="11">Phosphatidylserine decarboxylase proenzyme</fullName>
        <ecNumber evidence="11">4.1.1.65</ecNumber>
    </recommendedName>
    <component>
        <recommendedName>
            <fullName evidence="11">Phosphatidylserine decarboxylase alpha chain</fullName>
        </recommendedName>
    </component>
    <component>
        <recommendedName>
            <fullName evidence="11">Phosphatidylserine decarboxylase beta chain</fullName>
        </recommendedName>
    </component>
</protein>
<proteinExistence type="inferred from homology"/>
<sequence length="217" mass="24191">MTIHKEGYKTIFVGFFIAAIIALVAQYTVANDVAKYIVFGVAAIFFFLIVNFFRSPERICSKNARAIITPADGEVVVIEEVDEPEYLKKRCMQVSVFMSPLNVHVNWFPIGGKIKYSKHHSGRFMGAYLPKSSTENERTSVVVETIDGEEILVRQVAGALARRIVCYAKEGDQVEQGDQMGFIKFGSRLDLYLPLDSNIKVKIGDKVVGTQTTIATL</sequence>
<keyword evidence="9 11" id="KW-1208">Phospholipid metabolism</keyword>
<organism evidence="13 14">
    <name type="scientific">Plebeiibacterium marinum</name>
    <dbReference type="NCBI Taxonomy" id="2992111"/>
    <lineage>
        <taxon>Bacteria</taxon>
        <taxon>Pseudomonadati</taxon>
        <taxon>Bacteroidota</taxon>
        <taxon>Bacteroidia</taxon>
        <taxon>Marinilabiliales</taxon>
        <taxon>Marinilabiliaceae</taxon>
        <taxon>Plebeiibacterium</taxon>
    </lineage>
</organism>
<evidence type="ECO:0000313" key="14">
    <source>
        <dbReference type="Proteomes" id="UP001207408"/>
    </source>
</evidence>
<comment type="catalytic activity">
    <reaction evidence="11">
        <text>a 1,2-diacyl-sn-glycero-3-phospho-L-serine + H(+) = a 1,2-diacyl-sn-glycero-3-phosphoethanolamine + CO2</text>
        <dbReference type="Rhea" id="RHEA:20828"/>
        <dbReference type="ChEBI" id="CHEBI:15378"/>
        <dbReference type="ChEBI" id="CHEBI:16526"/>
        <dbReference type="ChEBI" id="CHEBI:57262"/>
        <dbReference type="ChEBI" id="CHEBI:64612"/>
        <dbReference type="EC" id="4.1.1.65"/>
    </reaction>
</comment>
<comment type="function">
    <text evidence="11">Catalyzes the formation of phosphatidylethanolamine (PtdEtn) from phosphatidylserine (PtdSer).</text>
</comment>
<evidence type="ECO:0000256" key="8">
    <source>
        <dbReference type="ARBA" id="ARBA00023239"/>
    </source>
</evidence>
<feature type="transmembrane region" description="Helical" evidence="12">
    <location>
        <begin position="36"/>
        <end position="53"/>
    </location>
</feature>
<dbReference type="HAMAP" id="MF_00664">
    <property type="entry name" value="PS_decarb_PSD_A"/>
    <property type="match status" value="1"/>
</dbReference>
<keyword evidence="8 11" id="KW-0456">Lyase</keyword>
<comment type="subunit">
    <text evidence="11">Heterodimer of a large membrane-associated beta subunit and a small pyruvoyl-containing alpha subunit.</text>
</comment>
<evidence type="ECO:0000256" key="3">
    <source>
        <dbReference type="ARBA" id="ARBA00022793"/>
    </source>
</evidence>
<keyword evidence="1 11" id="KW-1003">Cell membrane</keyword>
<evidence type="ECO:0000256" key="7">
    <source>
        <dbReference type="ARBA" id="ARBA00023209"/>
    </source>
</evidence>
<dbReference type="AlphaFoldDB" id="A0AAE3MCA2"/>
<feature type="chain" id="PRO_5041754987" description="Phosphatidylserine decarboxylase alpha chain" evidence="11">
    <location>
        <begin position="187"/>
        <end position="217"/>
    </location>
</feature>
<keyword evidence="14" id="KW-1185">Reference proteome</keyword>
<comment type="PTM">
    <text evidence="11">Is synthesized initially as an inactive proenzyme. Formation of the active enzyme involves a self-maturation process in which the active site pyruvoyl group is generated from an internal serine residue via an autocatalytic post-translational modification. Two non-identical subunits are generated from the proenzyme in this reaction, and the pyruvate is formed at the N-terminus of the alpha chain, which is derived from the carboxyl end of the proenzyme. The post-translation cleavage follows an unusual pathway, termed non-hydrolytic serinolysis, in which the side chain hydroxyl group of the serine supplies its oxygen atom to form the C-terminus of the beta chain, while the remainder of the serine residue undergoes an oxidative deamination to produce ammonia and the pyruvoyl prosthetic group on the alpha chain.</text>
</comment>
<evidence type="ECO:0000313" key="13">
    <source>
        <dbReference type="EMBL" id="MCW3805278.1"/>
    </source>
</evidence>
<feature type="chain" id="PRO_5041754988" description="Phosphatidylserine decarboxylase beta chain" evidence="11">
    <location>
        <begin position="1"/>
        <end position="186"/>
    </location>
</feature>
<comment type="similarity">
    <text evidence="11">Belongs to the phosphatidylserine decarboxylase family. PSD-A subfamily.</text>
</comment>
<comment type="cofactor">
    <cofactor evidence="11">
        <name>pyruvate</name>
        <dbReference type="ChEBI" id="CHEBI:15361"/>
    </cofactor>
    <text evidence="11">Binds 1 pyruvoyl group covalently per subunit.</text>
</comment>
<feature type="active site" description="Schiff-base intermediate with substrate; via pyruvic acid" evidence="11">
    <location>
        <position position="187"/>
    </location>
</feature>
<dbReference type="GO" id="GO:0005886">
    <property type="term" value="C:plasma membrane"/>
    <property type="evidence" value="ECO:0007669"/>
    <property type="project" value="UniProtKB-SubCell"/>
</dbReference>